<dbReference type="PANTHER" id="PTHR40761">
    <property type="entry name" value="CONSERVED INTEGRAL MEMBRANE ALANINE VALINE AND LEUCINE RICH PROTEIN-RELATED"/>
    <property type="match status" value="1"/>
</dbReference>
<reference evidence="3" key="1">
    <citation type="journal article" date="2019" name="Int. J. Syst. Evol. Microbiol.">
        <title>The Global Catalogue of Microorganisms (GCM) 10K type strain sequencing project: providing services to taxonomists for standard genome sequencing and annotation.</title>
        <authorList>
            <consortium name="The Broad Institute Genomics Platform"/>
            <consortium name="The Broad Institute Genome Sequencing Center for Infectious Disease"/>
            <person name="Wu L."/>
            <person name="Ma J."/>
        </authorList>
    </citation>
    <scope>NUCLEOTIDE SEQUENCE [LARGE SCALE GENOMIC DNA]</scope>
    <source>
        <strain evidence="3">NBRC 108894</strain>
    </source>
</reference>
<feature type="transmembrane region" description="Helical" evidence="1">
    <location>
        <begin position="108"/>
        <end position="125"/>
    </location>
</feature>
<accession>A0ABQ6JZ15</accession>
<feature type="transmembrane region" description="Helical" evidence="1">
    <location>
        <begin position="196"/>
        <end position="217"/>
    </location>
</feature>
<feature type="transmembrane region" description="Helical" evidence="1">
    <location>
        <begin position="137"/>
        <end position="157"/>
    </location>
</feature>
<dbReference type="Proteomes" id="UP001157034">
    <property type="component" value="Unassembled WGS sequence"/>
</dbReference>
<protein>
    <recommendedName>
        <fullName evidence="4">Multidrug DMT transporter permease</fullName>
    </recommendedName>
</protein>
<feature type="transmembrane region" description="Helical" evidence="1">
    <location>
        <begin position="82"/>
        <end position="102"/>
    </location>
</feature>
<feature type="transmembrane region" description="Helical" evidence="1">
    <location>
        <begin position="229"/>
        <end position="247"/>
    </location>
</feature>
<feature type="transmembrane region" description="Helical" evidence="1">
    <location>
        <begin position="169"/>
        <end position="189"/>
    </location>
</feature>
<keyword evidence="3" id="KW-1185">Reference proteome</keyword>
<keyword evidence="1" id="KW-1133">Transmembrane helix</keyword>
<feature type="transmembrane region" description="Helical" evidence="1">
    <location>
        <begin position="259"/>
        <end position="279"/>
    </location>
</feature>
<comment type="caution">
    <text evidence="2">The sequence shown here is derived from an EMBL/GenBank/DDBJ whole genome shotgun (WGS) entry which is preliminary data.</text>
</comment>
<gene>
    <name evidence="2" type="ORF">GCM10025881_03910</name>
</gene>
<feature type="transmembrane region" description="Helical" evidence="1">
    <location>
        <begin position="285"/>
        <end position="305"/>
    </location>
</feature>
<proteinExistence type="predicted"/>
<dbReference type="RefSeq" id="WP_284252417.1">
    <property type="nucleotide sequence ID" value="NZ_BSVB01000001.1"/>
</dbReference>
<evidence type="ECO:0000313" key="2">
    <source>
        <dbReference type="EMBL" id="GMA93567.1"/>
    </source>
</evidence>
<evidence type="ECO:0008006" key="4">
    <source>
        <dbReference type="Google" id="ProtNLM"/>
    </source>
</evidence>
<organism evidence="2 3">
    <name type="scientific">Pseudolysinimonas kribbensis</name>
    <dbReference type="NCBI Taxonomy" id="433641"/>
    <lineage>
        <taxon>Bacteria</taxon>
        <taxon>Bacillati</taxon>
        <taxon>Actinomycetota</taxon>
        <taxon>Actinomycetes</taxon>
        <taxon>Micrococcales</taxon>
        <taxon>Microbacteriaceae</taxon>
        <taxon>Pseudolysinimonas</taxon>
    </lineage>
</organism>
<keyword evidence="1" id="KW-0812">Transmembrane</keyword>
<keyword evidence="1" id="KW-0472">Membrane</keyword>
<dbReference type="EMBL" id="BSVB01000001">
    <property type="protein sequence ID" value="GMA93567.1"/>
    <property type="molecule type" value="Genomic_DNA"/>
</dbReference>
<name>A0ABQ6JZ15_9MICO</name>
<dbReference type="PANTHER" id="PTHR40761:SF1">
    <property type="entry name" value="CONSERVED INTEGRAL MEMBRANE ALANINE VALINE AND LEUCINE RICH PROTEIN-RELATED"/>
    <property type="match status" value="1"/>
</dbReference>
<evidence type="ECO:0000256" key="1">
    <source>
        <dbReference type="SAM" id="Phobius"/>
    </source>
</evidence>
<sequence length="316" mass="32860">MQPVLDAFSALSLPGRNPLAGIAIAIIGGLFLALGAQFQHRGVQRAEARHAARLHEGGEAPATTKGLGAIVAGTLRLVGSPWWLLGTALYGIAILCQLTSLGFAPITVVQPIGVVALVITSIVNSRMSHIELTAPTIRAIVLCVVGVGIFVGFAAVFAEDPGISDEAMIIVLSILVIVVFLLGLAYLLFRTHFRAIFYVIAAGICFGFVATIAKVTINRFLDGNVDGLALLALAGILASGGLGAYFVQNAYSIGAPDLVIAGLTVVDPMVAVVIGLTVLGEAAQTPVWVLFVWLGSAALAVYGVFQLARHHPQTVH</sequence>
<feature type="transmembrane region" description="Helical" evidence="1">
    <location>
        <begin position="20"/>
        <end position="38"/>
    </location>
</feature>
<evidence type="ECO:0000313" key="3">
    <source>
        <dbReference type="Proteomes" id="UP001157034"/>
    </source>
</evidence>